<accession>A0A856MMC6</accession>
<dbReference type="Proteomes" id="UP000503129">
    <property type="component" value="Chromosome"/>
</dbReference>
<dbReference type="KEGG" id="bsen:DP114_28180"/>
<evidence type="ECO:0008006" key="3">
    <source>
        <dbReference type="Google" id="ProtNLM"/>
    </source>
</evidence>
<name>A0A856MMC6_9CYAN</name>
<dbReference type="RefSeq" id="WP_169266708.1">
    <property type="nucleotide sequence ID" value="NZ_CAWOXK010000001.1"/>
</dbReference>
<protein>
    <recommendedName>
        <fullName evidence="3">RiboL-PSP-HEPN domain-containing protein</fullName>
    </recommendedName>
</protein>
<gene>
    <name evidence="1" type="ORF">DP114_28180</name>
</gene>
<sequence>MSEQEMTWEEWLEELSVASGGHIDYWLLDEESAKAHHPNLYEYYKIGYDVNDLISERLMSYEGDVLIWLDPDDSGDIDGDIDENQLDAILSNTEFYKTFSEENSNLKVLNSLNIAEEKLRITLKKQIYIAAITCLETYLSDALINTVLSNDKYIKSFFYSFKDFKEQKISLNELFNYAQNAEEIAKKAMLNLIYHNLPKISSLYKAILDISFPDFSKVQKDIVNRHDLVHRNGKTKKGEHIVINEKFVYEVICRIENFVNEIDQKLNSLPE</sequence>
<dbReference type="EMBL" id="CP030118">
    <property type="protein sequence ID" value="QDL11254.1"/>
    <property type="molecule type" value="Genomic_DNA"/>
</dbReference>
<reference evidence="1 2" key="1">
    <citation type="submission" date="2018-06" db="EMBL/GenBank/DDBJ databases">
        <title>Comparative genomics of Brasilonema spp. strains.</title>
        <authorList>
            <person name="Alvarenga D.O."/>
            <person name="Fiore M.F."/>
            <person name="Varani A.M."/>
        </authorList>
    </citation>
    <scope>NUCLEOTIDE SEQUENCE [LARGE SCALE GENOMIC DNA]</scope>
    <source>
        <strain evidence="1 2">CENA114</strain>
    </source>
</reference>
<dbReference type="AlphaFoldDB" id="A0A856MMC6"/>
<evidence type="ECO:0000313" key="2">
    <source>
        <dbReference type="Proteomes" id="UP000503129"/>
    </source>
</evidence>
<keyword evidence="2" id="KW-1185">Reference proteome</keyword>
<organism evidence="1 2">
    <name type="scientific">Brasilonema sennae CENA114</name>
    <dbReference type="NCBI Taxonomy" id="415709"/>
    <lineage>
        <taxon>Bacteria</taxon>
        <taxon>Bacillati</taxon>
        <taxon>Cyanobacteriota</taxon>
        <taxon>Cyanophyceae</taxon>
        <taxon>Nostocales</taxon>
        <taxon>Scytonemataceae</taxon>
        <taxon>Brasilonema</taxon>
        <taxon>Bromeliae group (in: Brasilonema)</taxon>
    </lineage>
</organism>
<proteinExistence type="predicted"/>
<evidence type="ECO:0000313" key="1">
    <source>
        <dbReference type="EMBL" id="QDL11254.1"/>
    </source>
</evidence>